<feature type="region of interest" description="Disordered" evidence="1">
    <location>
        <begin position="589"/>
        <end position="610"/>
    </location>
</feature>
<feature type="region of interest" description="Disordered" evidence="1">
    <location>
        <begin position="1"/>
        <end position="36"/>
    </location>
</feature>
<accession>A0AAQ4DR90</accession>
<organism evidence="2 3">
    <name type="scientific">Amblyomma americanum</name>
    <name type="common">Lone star tick</name>
    <dbReference type="NCBI Taxonomy" id="6943"/>
    <lineage>
        <taxon>Eukaryota</taxon>
        <taxon>Metazoa</taxon>
        <taxon>Ecdysozoa</taxon>
        <taxon>Arthropoda</taxon>
        <taxon>Chelicerata</taxon>
        <taxon>Arachnida</taxon>
        <taxon>Acari</taxon>
        <taxon>Parasitiformes</taxon>
        <taxon>Ixodida</taxon>
        <taxon>Ixodoidea</taxon>
        <taxon>Ixodidae</taxon>
        <taxon>Amblyomminae</taxon>
        <taxon>Amblyomma</taxon>
    </lineage>
</organism>
<evidence type="ECO:0000256" key="1">
    <source>
        <dbReference type="SAM" id="MobiDB-lite"/>
    </source>
</evidence>
<feature type="compositionally biased region" description="Low complexity" evidence="1">
    <location>
        <begin position="289"/>
        <end position="320"/>
    </location>
</feature>
<evidence type="ECO:0000313" key="3">
    <source>
        <dbReference type="Proteomes" id="UP001321473"/>
    </source>
</evidence>
<dbReference type="EMBL" id="JARKHS020027853">
    <property type="protein sequence ID" value="KAK8764980.1"/>
    <property type="molecule type" value="Genomic_DNA"/>
</dbReference>
<feature type="compositionally biased region" description="Basic and acidic residues" evidence="1">
    <location>
        <begin position="89"/>
        <end position="107"/>
    </location>
</feature>
<protein>
    <submittedName>
        <fullName evidence="2">Uncharacterized protein</fullName>
    </submittedName>
</protein>
<sequence>MSEWDFDCPKYVSLPRASDDEGDSSPESYFEDRKEDGVFRRMTRSMTAALGTVAVDAAQEALSSAAVKARSDASAVSTPAKATTSPLKENCHPEAEKPTHKQRVERLGKRRPLRVCNVDGSRCRPTLCKPAPPLSTKGPATVLTVKKPPTASAGRKPPTASAGRKPPTASAARKPPTASAARKPPTASAARKPPTASAARKPPTASAARKPPTASAGRKPPTASAGRKPPTASTGRKPPTASAGRKPPTASAARKPPTASAARKPPTASAARKPPTASMAKKPPTASMAKKPPTASTAKKPPTASTAKKPPTLLTMKKPAAASREKSATLSAARKPAASSEIRKPGRAPAAMCQSLAELVGNFHTKTPTRFRKVFKAEGGQCRNMEPRKPTIPVTPKLATRLRSRAVRARDQDEHVSAYASKPKRPKLTDAQVKPWVAVWPKSDPASSTVKPECGSLVSKPLMEVLSTKSVKTPCEKLKKVLRITVPKSPAFALKVRSETWKQRKEKNVLDLVEPQKFRALPAPDPKRVFRPRNLSVPATKPRPFRLASVERHEKCQEEFRRKTKQLEAERVKMAQFVAKPVPAFLKARRNSINEAKPGTLGHVSRPRRR</sequence>
<name>A0AAQ4DR90_AMBAM</name>
<evidence type="ECO:0000313" key="2">
    <source>
        <dbReference type="EMBL" id="KAK8764980.1"/>
    </source>
</evidence>
<reference evidence="2 3" key="1">
    <citation type="journal article" date="2023" name="Arcadia Sci">
        <title>De novo assembly of a long-read Amblyomma americanum tick genome.</title>
        <authorList>
            <person name="Chou S."/>
            <person name="Poskanzer K.E."/>
            <person name="Rollins M."/>
            <person name="Thuy-Boun P.S."/>
        </authorList>
    </citation>
    <scope>NUCLEOTIDE SEQUENCE [LARGE SCALE GENOMIC DNA]</scope>
    <source>
        <strain evidence="2">F_SG_1</strain>
        <tissue evidence="2">Salivary glands</tissue>
    </source>
</reference>
<gene>
    <name evidence="2" type="ORF">V5799_032412</name>
</gene>
<comment type="caution">
    <text evidence="2">The sequence shown here is derived from an EMBL/GenBank/DDBJ whole genome shotgun (WGS) entry which is preliminary data.</text>
</comment>
<dbReference type="PRINTS" id="PR01217">
    <property type="entry name" value="PRICHEXTENSN"/>
</dbReference>
<feature type="region of interest" description="Disordered" evidence="1">
    <location>
        <begin position="68"/>
        <end position="350"/>
    </location>
</feature>
<dbReference type="AlphaFoldDB" id="A0AAQ4DR90"/>
<keyword evidence="3" id="KW-1185">Reference proteome</keyword>
<dbReference type="Proteomes" id="UP001321473">
    <property type="component" value="Unassembled WGS sequence"/>
</dbReference>
<proteinExistence type="predicted"/>
<feature type="compositionally biased region" description="Polar residues" evidence="1">
    <location>
        <begin position="74"/>
        <end position="87"/>
    </location>
</feature>